<evidence type="ECO:0000256" key="7">
    <source>
        <dbReference type="RuleBase" id="RU363032"/>
    </source>
</evidence>
<feature type="domain" description="ABC transmembrane type-1" evidence="8">
    <location>
        <begin position="72"/>
        <end position="276"/>
    </location>
</feature>
<comment type="similarity">
    <text evidence="7">Belongs to the binding-protein-dependent transport system permease family.</text>
</comment>
<keyword evidence="6 7" id="KW-0472">Membrane</keyword>
<reference evidence="9" key="1">
    <citation type="submission" date="2023-03" db="EMBL/GenBank/DDBJ databases">
        <title>Andean soil-derived lignocellulolytic bacterial consortium as a source of novel taxa and putative plastic-active enzymes.</title>
        <authorList>
            <person name="Diaz-Garcia L."/>
            <person name="Chuvochina M."/>
            <person name="Feuerriegel G."/>
            <person name="Bunk B."/>
            <person name="Sproer C."/>
            <person name="Streit W.R."/>
            <person name="Rodriguez L.M."/>
            <person name="Overmann J."/>
            <person name="Jimenez D.J."/>
        </authorList>
    </citation>
    <scope>NUCLEOTIDE SEQUENCE</scope>
    <source>
        <strain evidence="9">MAG 4610</strain>
    </source>
</reference>
<feature type="transmembrane region" description="Helical" evidence="7">
    <location>
        <begin position="182"/>
        <end position="207"/>
    </location>
</feature>
<dbReference type="SUPFAM" id="SSF161098">
    <property type="entry name" value="MetI-like"/>
    <property type="match status" value="1"/>
</dbReference>
<evidence type="ECO:0000256" key="1">
    <source>
        <dbReference type="ARBA" id="ARBA00004651"/>
    </source>
</evidence>
<dbReference type="PANTHER" id="PTHR43744:SF9">
    <property type="entry name" value="POLYGALACTURONAN_RHAMNOGALACTURONAN TRANSPORT SYSTEM PERMEASE PROTEIN YTCP"/>
    <property type="match status" value="1"/>
</dbReference>
<dbReference type="EMBL" id="CP119321">
    <property type="protein sequence ID" value="WEK12778.1"/>
    <property type="molecule type" value="Genomic_DNA"/>
</dbReference>
<evidence type="ECO:0000313" key="9">
    <source>
        <dbReference type="EMBL" id="WEK12778.1"/>
    </source>
</evidence>
<evidence type="ECO:0000256" key="2">
    <source>
        <dbReference type="ARBA" id="ARBA00022448"/>
    </source>
</evidence>
<dbReference type="PROSITE" id="PS50928">
    <property type="entry name" value="ABC_TM1"/>
    <property type="match status" value="1"/>
</dbReference>
<dbReference type="CDD" id="cd06261">
    <property type="entry name" value="TM_PBP2"/>
    <property type="match status" value="1"/>
</dbReference>
<proteinExistence type="inferred from homology"/>
<organism evidence="9 10">
    <name type="scientific">Candidatus Microbacterium phytovorans</name>
    <dbReference type="NCBI Taxonomy" id="3121374"/>
    <lineage>
        <taxon>Bacteria</taxon>
        <taxon>Bacillati</taxon>
        <taxon>Actinomycetota</taxon>
        <taxon>Actinomycetes</taxon>
        <taxon>Micrococcales</taxon>
        <taxon>Microbacteriaceae</taxon>
        <taxon>Microbacterium</taxon>
    </lineage>
</organism>
<feature type="transmembrane region" description="Helical" evidence="7">
    <location>
        <begin position="108"/>
        <end position="132"/>
    </location>
</feature>
<evidence type="ECO:0000256" key="4">
    <source>
        <dbReference type="ARBA" id="ARBA00022692"/>
    </source>
</evidence>
<dbReference type="Gene3D" id="1.10.3720.10">
    <property type="entry name" value="MetI-like"/>
    <property type="match status" value="1"/>
</dbReference>
<feature type="transmembrane region" description="Helical" evidence="7">
    <location>
        <begin position="7"/>
        <end position="32"/>
    </location>
</feature>
<sequence length="291" mass="31938">MIKHSRAYAIAGHVALILVTLSMIAPLLLVFMSSISSESALVQDGYTFWPAQFSLDAYSFIAQNSATVFRAYGVTIIVTVVGTAVGLFLTSTLAYALSLPELPGRRTLSFLVFFTLLFNGGLVPAYIMWSSLGVRNTLLAYILPALLVNAFNVILMRSYYQVNIPPEVYEAAKLDGAGYARIYFQLVLPLGKPILVTIGLFIALGYWNDWTNGLYYVSDPNLFSIQTFLNRMIQDIQAISNNSTGTVVTSNVPTVSVRMAISFVALLPLLIIYPLLQRYFARGIMVGAVKG</sequence>
<dbReference type="GO" id="GO:0005886">
    <property type="term" value="C:plasma membrane"/>
    <property type="evidence" value="ECO:0007669"/>
    <property type="project" value="UniProtKB-SubCell"/>
</dbReference>
<keyword evidence="3" id="KW-1003">Cell membrane</keyword>
<gene>
    <name evidence="9" type="ORF">P0Y48_09895</name>
</gene>
<dbReference type="InterPro" id="IPR000515">
    <property type="entry name" value="MetI-like"/>
</dbReference>
<dbReference type="PANTHER" id="PTHR43744">
    <property type="entry name" value="ABC TRANSPORTER PERMEASE PROTEIN MG189-RELATED-RELATED"/>
    <property type="match status" value="1"/>
</dbReference>
<keyword evidence="5 7" id="KW-1133">Transmembrane helix</keyword>
<dbReference type="AlphaFoldDB" id="A0AAJ5W0S2"/>
<keyword evidence="4 7" id="KW-0812">Transmembrane</keyword>
<name>A0AAJ5W0S2_9MICO</name>
<protein>
    <submittedName>
        <fullName evidence="9">Carbohydrate ABC transporter permease</fullName>
    </submittedName>
</protein>
<accession>A0AAJ5W0S2</accession>
<feature type="transmembrane region" description="Helical" evidence="7">
    <location>
        <begin position="255"/>
        <end position="276"/>
    </location>
</feature>
<evidence type="ECO:0000256" key="5">
    <source>
        <dbReference type="ARBA" id="ARBA00022989"/>
    </source>
</evidence>
<feature type="transmembrane region" description="Helical" evidence="7">
    <location>
        <begin position="138"/>
        <end position="155"/>
    </location>
</feature>
<evidence type="ECO:0000256" key="3">
    <source>
        <dbReference type="ARBA" id="ARBA00022475"/>
    </source>
</evidence>
<evidence type="ECO:0000256" key="6">
    <source>
        <dbReference type="ARBA" id="ARBA00023136"/>
    </source>
</evidence>
<evidence type="ECO:0000259" key="8">
    <source>
        <dbReference type="PROSITE" id="PS50928"/>
    </source>
</evidence>
<comment type="subcellular location">
    <subcellularLocation>
        <location evidence="1 7">Cell membrane</location>
        <topology evidence="1 7">Multi-pass membrane protein</topology>
    </subcellularLocation>
</comment>
<keyword evidence="2 7" id="KW-0813">Transport</keyword>
<feature type="transmembrane region" description="Helical" evidence="7">
    <location>
        <begin position="71"/>
        <end position="96"/>
    </location>
</feature>
<evidence type="ECO:0000313" key="10">
    <source>
        <dbReference type="Proteomes" id="UP001213972"/>
    </source>
</evidence>
<dbReference type="GO" id="GO:0055085">
    <property type="term" value="P:transmembrane transport"/>
    <property type="evidence" value="ECO:0007669"/>
    <property type="project" value="InterPro"/>
</dbReference>
<dbReference type="Proteomes" id="UP001213972">
    <property type="component" value="Chromosome"/>
</dbReference>
<dbReference type="Pfam" id="PF00528">
    <property type="entry name" value="BPD_transp_1"/>
    <property type="match status" value="1"/>
</dbReference>
<dbReference type="InterPro" id="IPR035906">
    <property type="entry name" value="MetI-like_sf"/>
</dbReference>